<evidence type="ECO:0000256" key="1">
    <source>
        <dbReference type="ARBA" id="ARBA00038414"/>
    </source>
</evidence>
<evidence type="ECO:0000313" key="2">
    <source>
        <dbReference type="EMBL" id="GIH39873.1"/>
    </source>
</evidence>
<dbReference type="RefSeq" id="WP_204057363.1">
    <property type="nucleotide sequence ID" value="NZ_BAAAGP010000011.1"/>
</dbReference>
<reference evidence="2 3" key="1">
    <citation type="submission" date="2021-01" db="EMBL/GenBank/DDBJ databases">
        <title>Whole genome shotgun sequence of Microbispora corallina NBRC 16416.</title>
        <authorList>
            <person name="Komaki H."/>
            <person name="Tamura T."/>
        </authorList>
    </citation>
    <scope>NUCLEOTIDE SEQUENCE [LARGE SCALE GENOMIC DNA]</scope>
    <source>
        <strain evidence="2 3">NBRC 16416</strain>
    </source>
</reference>
<dbReference type="InterPro" id="IPR052186">
    <property type="entry name" value="Hydantoin_racemase-like"/>
</dbReference>
<dbReference type="Gene3D" id="3.40.50.12500">
    <property type="match status" value="1"/>
</dbReference>
<sequence>MKIVVINPNTSRSMTAAIAETARRAASPGTEVVAVQPAYGPEAIDCAMESHLSAVAVMDLVLTFDEPYDAVVLAGFGEHGREGVQEIVDVPVLDIAESSAHVAQMIGRSYSVVTTLRRSVAAIEDRLRLAGLADRCASVRACGLSTLDVDRDPAAATEAVVAEAERAVRDDHAEVICLGCGGMAGLDAAITARLGVPVVDGVAAGVRLAEAVVGLGLRTSKVCTYAPPEPKEIRAWPLSRYLTTAAR</sequence>
<keyword evidence="3" id="KW-1185">Reference proteome</keyword>
<comment type="caution">
    <text evidence="2">The sequence shown here is derived from an EMBL/GenBank/DDBJ whole genome shotgun (WGS) entry which is preliminary data.</text>
</comment>
<dbReference type="PANTHER" id="PTHR28047">
    <property type="entry name" value="PROTEIN DCG1"/>
    <property type="match status" value="1"/>
</dbReference>
<dbReference type="InterPro" id="IPR015942">
    <property type="entry name" value="Asp/Glu/hydantoin_racemase"/>
</dbReference>
<dbReference type="PANTHER" id="PTHR28047:SF5">
    <property type="entry name" value="PROTEIN DCG1"/>
    <property type="match status" value="1"/>
</dbReference>
<accession>A0ABQ4FYN5</accession>
<dbReference type="Proteomes" id="UP000603904">
    <property type="component" value="Unassembled WGS sequence"/>
</dbReference>
<proteinExistence type="inferred from homology"/>
<gene>
    <name evidence="2" type="ORF">Mco01_28730</name>
</gene>
<dbReference type="InterPro" id="IPR053714">
    <property type="entry name" value="Iso_Racemase_Enz_sf"/>
</dbReference>
<organism evidence="2 3">
    <name type="scientific">Microbispora corallina</name>
    <dbReference type="NCBI Taxonomy" id="83302"/>
    <lineage>
        <taxon>Bacteria</taxon>
        <taxon>Bacillati</taxon>
        <taxon>Actinomycetota</taxon>
        <taxon>Actinomycetes</taxon>
        <taxon>Streptosporangiales</taxon>
        <taxon>Streptosporangiaceae</taxon>
        <taxon>Microbispora</taxon>
    </lineage>
</organism>
<protein>
    <submittedName>
        <fullName evidence="2">Asp/Glu/hydantoin racemase</fullName>
    </submittedName>
</protein>
<name>A0ABQ4FYN5_9ACTN</name>
<dbReference type="EMBL" id="BOOC01000011">
    <property type="protein sequence ID" value="GIH39873.1"/>
    <property type="molecule type" value="Genomic_DNA"/>
</dbReference>
<comment type="similarity">
    <text evidence="1">Belongs to the HyuE racemase family.</text>
</comment>
<dbReference type="Pfam" id="PF01177">
    <property type="entry name" value="Asp_Glu_race"/>
    <property type="match status" value="1"/>
</dbReference>
<evidence type="ECO:0000313" key="3">
    <source>
        <dbReference type="Proteomes" id="UP000603904"/>
    </source>
</evidence>